<comment type="caution">
    <text evidence="2">The sequence shown here is derived from an EMBL/GenBank/DDBJ whole genome shotgun (WGS) entry which is preliminary data.</text>
</comment>
<dbReference type="GeneID" id="9379586"/>
<protein>
    <submittedName>
        <fullName evidence="2">Uncharacterized protein</fullName>
    </submittedName>
</protein>
<dbReference type="InParanoid" id="D6RLN9"/>
<keyword evidence="3" id="KW-1185">Reference proteome</keyword>
<dbReference type="Proteomes" id="UP000001861">
    <property type="component" value="Unassembled WGS sequence"/>
</dbReference>
<keyword evidence="1" id="KW-0812">Transmembrane</keyword>
<dbReference type="RefSeq" id="XP_002911677.1">
    <property type="nucleotide sequence ID" value="XM_002911631.1"/>
</dbReference>
<accession>D6RLN9</accession>
<evidence type="ECO:0000256" key="1">
    <source>
        <dbReference type="SAM" id="Phobius"/>
    </source>
</evidence>
<feature type="transmembrane region" description="Helical" evidence="1">
    <location>
        <begin position="39"/>
        <end position="60"/>
    </location>
</feature>
<proteinExistence type="predicted"/>
<organism evidence="2 3">
    <name type="scientific">Coprinopsis cinerea (strain Okayama-7 / 130 / ATCC MYA-4618 / FGSC 9003)</name>
    <name type="common">Inky cap fungus</name>
    <name type="synonym">Hormographiella aspergillata</name>
    <dbReference type="NCBI Taxonomy" id="240176"/>
    <lineage>
        <taxon>Eukaryota</taxon>
        <taxon>Fungi</taxon>
        <taxon>Dikarya</taxon>
        <taxon>Basidiomycota</taxon>
        <taxon>Agaricomycotina</taxon>
        <taxon>Agaricomycetes</taxon>
        <taxon>Agaricomycetidae</taxon>
        <taxon>Agaricales</taxon>
        <taxon>Agaricineae</taxon>
        <taxon>Psathyrellaceae</taxon>
        <taxon>Coprinopsis</taxon>
    </lineage>
</organism>
<reference evidence="2 3" key="1">
    <citation type="journal article" date="2010" name="Proc. Natl. Acad. Sci. U.S.A.">
        <title>Insights into evolution of multicellular fungi from the assembled chromosomes of the mushroom Coprinopsis cinerea (Coprinus cinereus).</title>
        <authorList>
            <person name="Stajich J.E."/>
            <person name="Wilke S.K."/>
            <person name="Ahren D."/>
            <person name="Au C.H."/>
            <person name="Birren B.W."/>
            <person name="Borodovsky M."/>
            <person name="Burns C."/>
            <person name="Canback B."/>
            <person name="Casselton L.A."/>
            <person name="Cheng C.K."/>
            <person name="Deng J."/>
            <person name="Dietrich F.S."/>
            <person name="Fargo D.C."/>
            <person name="Farman M.L."/>
            <person name="Gathman A.C."/>
            <person name="Goldberg J."/>
            <person name="Guigo R."/>
            <person name="Hoegger P.J."/>
            <person name="Hooker J.B."/>
            <person name="Huggins A."/>
            <person name="James T.Y."/>
            <person name="Kamada T."/>
            <person name="Kilaru S."/>
            <person name="Kodira C."/>
            <person name="Kues U."/>
            <person name="Kupfer D."/>
            <person name="Kwan H.S."/>
            <person name="Lomsadze A."/>
            <person name="Li W."/>
            <person name="Lilly W.W."/>
            <person name="Ma L.J."/>
            <person name="Mackey A.J."/>
            <person name="Manning G."/>
            <person name="Martin F."/>
            <person name="Muraguchi H."/>
            <person name="Natvig D.O."/>
            <person name="Palmerini H."/>
            <person name="Ramesh M.A."/>
            <person name="Rehmeyer C.J."/>
            <person name="Roe B.A."/>
            <person name="Shenoy N."/>
            <person name="Stanke M."/>
            <person name="Ter-Hovhannisyan V."/>
            <person name="Tunlid A."/>
            <person name="Velagapudi R."/>
            <person name="Vision T.J."/>
            <person name="Zeng Q."/>
            <person name="Zolan M.E."/>
            <person name="Pukkila P.J."/>
        </authorList>
    </citation>
    <scope>NUCLEOTIDE SEQUENCE [LARGE SCALE GENOMIC DNA]</scope>
    <source>
        <strain evidence="3">Okayama-7 / 130 / ATCC MYA-4618 / FGSC 9003</strain>
    </source>
</reference>
<name>D6RLN9_COPC7</name>
<evidence type="ECO:0000313" key="3">
    <source>
        <dbReference type="Proteomes" id="UP000001861"/>
    </source>
</evidence>
<dbReference type="EMBL" id="AACS02000003">
    <property type="protein sequence ID" value="EFI28183.1"/>
    <property type="molecule type" value="Genomic_DNA"/>
</dbReference>
<keyword evidence="1" id="KW-0472">Membrane</keyword>
<dbReference type="KEGG" id="cci:CC1G_14210"/>
<gene>
    <name evidence="2" type="ORF">CC1G_14210</name>
</gene>
<dbReference type="AlphaFoldDB" id="D6RLN9"/>
<evidence type="ECO:0000313" key="2">
    <source>
        <dbReference type="EMBL" id="EFI28183.1"/>
    </source>
</evidence>
<keyword evidence="1" id="KW-1133">Transmembrane helix</keyword>
<sequence>MRRTGLCPATTFKFPLFLCFHLLQSPNFSPPPSLSSLNVALLVGLFIYGALLLVVVVVDVDGAPFATVPRVADSLPQLFSFHSKARRRRGVLSLLRHVLNHGLLHALNVLIVSDPGRFQPTLYVPCAQHR</sequence>
<dbReference type="VEuPathDB" id="FungiDB:CC1G_14210"/>
<dbReference type="HOGENOM" id="CLU_1938050_0_0_1"/>